<evidence type="ECO:0000313" key="3">
    <source>
        <dbReference type="Proteomes" id="UP000479710"/>
    </source>
</evidence>
<reference evidence="2 3" key="1">
    <citation type="submission" date="2019-11" db="EMBL/GenBank/DDBJ databases">
        <title>Whole genome sequence of Oryza granulata.</title>
        <authorList>
            <person name="Li W."/>
        </authorList>
    </citation>
    <scope>NUCLEOTIDE SEQUENCE [LARGE SCALE GENOMIC DNA]</scope>
    <source>
        <strain evidence="3">cv. Menghai</strain>
        <tissue evidence="2">Leaf</tissue>
    </source>
</reference>
<dbReference type="Proteomes" id="UP000479710">
    <property type="component" value="Unassembled WGS sequence"/>
</dbReference>
<dbReference type="AlphaFoldDB" id="A0A6G1ED06"/>
<dbReference type="EMBL" id="SPHZ02000003">
    <property type="protein sequence ID" value="KAF0922668.1"/>
    <property type="molecule type" value="Genomic_DNA"/>
</dbReference>
<comment type="caution">
    <text evidence="2">The sequence shown here is derived from an EMBL/GenBank/DDBJ whole genome shotgun (WGS) entry which is preliminary data.</text>
</comment>
<keyword evidence="3" id="KW-1185">Reference proteome</keyword>
<protein>
    <submittedName>
        <fullName evidence="2">Uncharacterized protein</fullName>
    </submittedName>
</protein>
<feature type="non-terminal residue" evidence="2">
    <location>
        <position position="75"/>
    </location>
</feature>
<proteinExistence type="predicted"/>
<evidence type="ECO:0000313" key="2">
    <source>
        <dbReference type="EMBL" id="KAF0922668.1"/>
    </source>
</evidence>
<sequence>MGKRRVRRWCSGKRRGGGEGGGGKRPREGESEEDYCFACKDGGLLRFCDYRFRPRFPFSSPRPAGVGLMVLRSIV</sequence>
<gene>
    <name evidence="2" type="ORF">E2562_001066</name>
</gene>
<organism evidence="2 3">
    <name type="scientific">Oryza meyeriana var. granulata</name>
    <dbReference type="NCBI Taxonomy" id="110450"/>
    <lineage>
        <taxon>Eukaryota</taxon>
        <taxon>Viridiplantae</taxon>
        <taxon>Streptophyta</taxon>
        <taxon>Embryophyta</taxon>
        <taxon>Tracheophyta</taxon>
        <taxon>Spermatophyta</taxon>
        <taxon>Magnoliopsida</taxon>
        <taxon>Liliopsida</taxon>
        <taxon>Poales</taxon>
        <taxon>Poaceae</taxon>
        <taxon>BOP clade</taxon>
        <taxon>Oryzoideae</taxon>
        <taxon>Oryzeae</taxon>
        <taxon>Oryzinae</taxon>
        <taxon>Oryza</taxon>
        <taxon>Oryza meyeriana</taxon>
    </lineage>
</organism>
<accession>A0A6G1ED06</accession>
<name>A0A6G1ED06_9ORYZ</name>
<feature type="compositionally biased region" description="Basic residues" evidence="1">
    <location>
        <begin position="1"/>
        <end position="15"/>
    </location>
</feature>
<evidence type="ECO:0000256" key="1">
    <source>
        <dbReference type="SAM" id="MobiDB-lite"/>
    </source>
</evidence>
<feature type="region of interest" description="Disordered" evidence="1">
    <location>
        <begin position="1"/>
        <end position="31"/>
    </location>
</feature>